<evidence type="ECO:0000313" key="2">
    <source>
        <dbReference type="Proteomes" id="UP001430848"/>
    </source>
</evidence>
<gene>
    <name evidence="1" type="ORF">SLS63_013671</name>
</gene>
<sequence length="269" mass="30514">MPRNKYQYNTTTGELWERAKPPPGFVQLLMQEVGRYVHWWNTNFYLHNTAASYRVYMLQYLTPDVMMALLKVQQGVEVNIAVVMAFPPTLRALESAGLDLTESERAVFAAVGINSFFSGAVRMKTPHAMTFGAASPHPMLPVDPTGEPVVAVKLHQDLEVAITSSWGPYRGNLTKAEAYNRLKSTLSKLNRDPRDNASVAVPVTDEDILAFQENEYFPHFDEHELAMGYYEKFERLQGQGKTYYASGFNMFELIEYAIRAGQDVVRTHF</sequence>
<accession>A0ABR1NMT9</accession>
<proteinExistence type="predicted"/>
<evidence type="ECO:0000313" key="1">
    <source>
        <dbReference type="EMBL" id="KAK7707772.1"/>
    </source>
</evidence>
<dbReference type="InterPro" id="IPR036188">
    <property type="entry name" value="FAD/NAD-bd_sf"/>
</dbReference>
<dbReference type="Proteomes" id="UP001430848">
    <property type="component" value="Unassembled WGS sequence"/>
</dbReference>
<protein>
    <submittedName>
        <fullName evidence="1">Uncharacterized protein</fullName>
    </submittedName>
</protein>
<organism evidence="1 2">
    <name type="scientific">Diaporthe eres</name>
    <name type="common">Phomopsis oblonga</name>
    <dbReference type="NCBI Taxonomy" id="83184"/>
    <lineage>
        <taxon>Eukaryota</taxon>
        <taxon>Fungi</taxon>
        <taxon>Dikarya</taxon>
        <taxon>Ascomycota</taxon>
        <taxon>Pezizomycotina</taxon>
        <taxon>Sordariomycetes</taxon>
        <taxon>Sordariomycetidae</taxon>
        <taxon>Diaporthales</taxon>
        <taxon>Diaporthaceae</taxon>
        <taxon>Diaporthe</taxon>
        <taxon>Diaporthe eres species complex</taxon>
    </lineage>
</organism>
<name>A0ABR1NMT9_DIAER</name>
<dbReference type="EMBL" id="JAKNSF020000196">
    <property type="protein sequence ID" value="KAK7707772.1"/>
    <property type="molecule type" value="Genomic_DNA"/>
</dbReference>
<dbReference type="Gene3D" id="3.50.50.60">
    <property type="entry name" value="FAD/NAD(P)-binding domain"/>
    <property type="match status" value="1"/>
</dbReference>
<keyword evidence="2" id="KW-1185">Reference proteome</keyword>
<reference evidence="1 2" key="1">
    <citation type="submission" date="2024-02" db="EMBL/GenBank/DDBJ databases">
        <title>De novo assembly and annotation of 12 fungi associated with fruit tree decline syndrome in Ontario, Canada.</title>
        <authorList>
            <person name="Sulman M."/>
            <person name="Ellouze W."/>
            <person name="Ilyukhin E."/>
        </authorList>
    </citation>
    <scope>NUCLEOTIDE SEQUENCE [LARGE SCALE GENOMIC DNA]</scope>
    <source>
        <strain evidence="1 2">M169</strain>
    </source>
</reference>
<comment type="caution">
    <text evidence="1">The sequence shown here is derived from an EMBL/GenBank/DDBJ whole genome shotgun (WGS) entry which is preliminary data.</text>
</comment>